<dbReference type="GO" id="GO:0004519">
    <property type="term" value="F:endonuclease activity"/>
    <property type="evidence" value="ECO:0007669"/>
    <property type="project" value="InterPro"/>
</dbReference>
<keyword evidence="2" id="KW-1185">Reference proteome</keyword>
<accession>A0A6G1H9M6</accession>
<name>A0A6G1H9M6_9PEZI</name>
<reference evidence="1" key="1">
    <citation type="journal article" date="2020" name="Stud. Mycol.">
        <title>101 Dothideomycetes genomes: a test case for predicting lifestyles and emergence of pathogens.</title>
        <authorList>
            <person name="Haridas S."/>
            <person name="Albert R."/>
            <person name="Binder M."/>
            <person name="Bloem J."/>
            <person name="Labutti K."/>
            <person name="Salamov A."/>
            <person name="Andreopoulos B."/>
            <person name="Baker S."/>
            <person name="Barry K."/>
            <person name="Bills G."/>
            <person name="Bluhm B."/>
            <person name="Cannon C."/>
            <person name="Castanera R."/>
            <person name="Culley D."/>
            <person name="Daum C."/>
            <person name="Ezra D."/>
            <person name="Gonzalez J."/>
            <person name="Henrissat B."/>
            <person name="Kuo A."/>
            <person name="Liang C."/>
            <person name="Lipzen A."/>
            <person name="Lutzoni F."/>
            <person name="Magnuson J."/>
            <person name="Mondo S."/>
            <person name="Nolan M."/>
            <person name="Ohm R."/>
            <person name="Pangilinan J."/>
            <person name="Park H.-J."/>
            <person name="Ramirez L."/>
            <person name="Alfaro M."/>
            <person name="Sun H."/>
            <person name="Tritt A."/>
            <person name="Yoshinaga Y."/>
            <person name="Zwiers L.-H."/>
            <person name="Turgeon B."/>
            <person name="Goodwin S."/>
            <person name="Spatafora J."/>
            <person name="Crous P."/>
            <person name="Grigoriev I."/>
        </authorList>
    </citation>
    <scope>NUCLEOTIDE SEQUENCE</scope>
    <source>
        <strain evidence="1">CBS 113979</strain>
    </source>
</reference>
<dbReference type="OrthoDB" id="10263222at2759"/>
<evidence type="ECO:0000313" key="1">
    <source>
        <dbReference type="EMBL" id="KAF1989911.1"/>
    </source>
</evidence>
<organism evidence="1 2">
    <name type="scientific">Aulographum hederae CBS 113979</name>
    <dbReference type="NCBI Taxonomy" id="1176131"/>
    <lineage>
        <taxon>Eukaryota</taxon>
        <taxon>Fungi</taxon>
        <taxon>Dikarya</taxon>
        <taxon>Ascomycota</taxon>
        <taxon>Pezizomycotina</taxon>
        <taxon>Dothideomycetes</taxon>
        <taxon>Pleosporomycetidae</taxon>
        <taxon>Aulographales</taxon>
        <taxon>Aulographaceae</taxon>
    </lineage>
</organism>
<protein>
    <recommendedName>
        <fullName evidence="3">Las1-domain-containing protein</fullName>
    </recommendedName>
</protein>
<dbReference type="GO" id="GO:0090730">
    <property type="term" value="C:Las1 complex"/>
    <property type="evidence" value="ECO:0007669"/>
    <property type="project" value="InterPro"/>
</dbReference>
<dbReference type="Proteomes" id="UP000800041">
    <property type="component" value="Unassembled WGS sequence"/>
</dbReference>
<dbReference type="EMBL" id="ML977143">
    <property type="protein sequence ID" value="KAF1989911.1"/>
    <property type="molecule type" value="Genomic_DNA"/>
</dbReference>
<dbReference type="Pfam" id="PF04031">
    <property type="entry name" value="Las1"/>
    <property type="match status" value="1"/>
</dbReference>
<dbReference type="GO" id="GO:0000460">
    <property type="term" value="P:maturation of 5.8S rRNA"/>
    <property type="evidence" value="ECO:0007669"/>
    <property type="project" value="TreeGrafter"/>
</dbReference>
<dbReference type="AlphaFoldDB" id="A0A6G1H9M6"/>
<dbReference type="GO" id="GO:0000470">
    <property type="term" value="P:maturation of LSU-rRNA"/>
    <property type="evidence" value="ECO:0007669"/>
    <property type="project" value="TreeGrafter"/>
</dbReference>
<evidence type="ECO:0000313" key="2">
    <source>
        <dbReference type="Proteomes" id="UP000800041"/>
    </source>
</evidence>
<proteinExistence type="predicted"/>
<sequence>MHLTGELLSFPQTWVEVRHEITHGLLPSLKTLETLVSKALDWLRERYFSGVRAVLKRRPRRRDREAVGREVAAVLKMYLADRKGEIKRGGDTEGSRAGLDAYNACERICGRSANAQMLVARVMLPMMLPANRRLGDNMTGAHTIWDPLLKRLATFQTHFLRVTIALMLQAILRPLSPLAPTEADREAVFTWLCHILFSDTWFPQRQVRALVIQDMEQKILKMCVGYPGRWSDALYKEMRENGVKCSELWDKLLSPVASVDDREEGDERGNGMEFHPITLSMETALELPDAPTGLKQDAASWMESRGVARQKPVGLV</sequence>
<dbReference type="PANTHER" id="PTHR15002">
    <property type="entry name" value="RIBOSOMAL BIOGENESIS PROTEIN LAS1L"/>
    <property type="match status" value="1"/>
</dbReference>
<evidence type="ECO:0008006" key="3">
    <source>
        <dbReference type="Google" id="ProtNLM"/>
    </source>
</evidence>
<dbReference type="GO" id="GO:0030687">
    <property type="term" value="C:preribosome, large subunit precursor"/>
    <property type="evidence" value="ECO:0007669"/>
    <property type="project" value="TreeGrafter"/>
</dbReference>
<dbReference type="InterPro" id="IPR007174">
    <property type="entry name" value="Las1"/>
</dbReference>
<dbReference type="PANTHER" id="PTHR15002:SF0">
    <property type="entry name" value="RIBOSOMAL BIOGENESIS PROTEIN LAS1L"/>
    <property type="match status" value="1"/>
</dbReference>
<gene>
    <name evidence="1" type="ORF">K402DRAFT_460657</name>
</gene>